<dbReference type="VEuPathDB" id="VectorBase:GAUT038616"/>
<evidence type="ECO:0000313" key="2">
    <source>
        <dbReference type="Proteomes" id="UP000078200"/>
    </source>
</evidence>
<reference evidence="1" key="1">
    <citation type="submission" date="2020-05" db="UniProtKB">
        <authorList>
            <consortium name="EnsemblMetazoa"/>
        </authorList>
    </citation>
    <scope>IDENTIFICATION</scope>
    <source>
        <strain evidence="1">TTRI</strain>
    </source>
</reference>
<dbReference type="EnsemblMetazoa" id="GAUT038616-RA">
    <property type="protein sequence ID" value="GAUT038616-PA"/>
    <property type="gene ID" value="GAUT038616"/>
</dbReference>
<keyword evidence="2" id="KW-1185">Reference proteome</keyword>
<dbReference type="AlphaFoldDB" id="A0A1A9VIK7"/>
<accession>A0A1A9VIK7</accession>
<name>A0A1A9VIK7_GLOAU</name>
<organism evidence="1 2">
    <name type="scientific">Glossina austeni</name>
    <name type="common">Savannah tsetse fly</name>
    <dbReference type="NCBI Taxonomy" id="7395"/>
    <lineage>
        <taxon>Eukaryota</taxon>
        <taxon>Metazoa</taxon>
        <taxon>Ecdysozoa</taxon>
        <taxon>Arthropoda</taxon>
        <taxon>Hexapoda</taxon>
        <taxon>Insecta</taxon>
        <taxon>Pterygota</taxon>
        <taxon>Neoptera</taxon>
        <taxon>Endopterygota</taxon>
        <taxon>Diptera</taxon>
        <taxon>Brachycera</taxon>
        <taxon>Muscomorpha</taxon>
        <taxon>Hippoboscoidea</taxon>
        <taxon>Glossinidae</taxon>
        <taxon>Glossina</taxon>
    </lineage>
</organism>
<proteinExistence type="predicted"/>
<dbReference type="Proteomes" id="UP000078200">
    <property type="component" value="Unassembled WGS sequence"/>
</dbReference>
<protein>
    <submittedName>
        <fullName evidence="1">Uncharacterized protein</fullName>
    </submittedName>
</protein>
<evidence type="ECO:0000313" key="1">
    <source>
        <dbReference type="EnsemblMetazoa" id="GAUT038616-PA"/>
    </source>
</evidence>
<sequence length="117" mass="13052">MQANNCTVPERNKRTLIVYVKHCGGVLSVDFDIVVPVMLSSMNTHLVNNNFLSLYLQAHWTGDCVNVCMRLQKLKGISQNTTSGAKATERVVTNDAIIANAWRLEMNTIRNDCCCCC</sequence>